<accession>A0AAE0BEW5</accession>
<dbReference type="Pfam" id="PF00646">
    <property type="entry name" value="F-box"/>
    <property type="match status" value="1"/>
</dbReference>
<feature type="region of interest" description="Disordered" evidence="1">
    <location>
        <begin position="100"/>
        <end position="126"/>
    </location>
</feature>
<dbReference type="EMBL" id="LGRX02035467">
    <property type="protein sequence ID" value="KAK3234750.1"/>
    <property type="molecule type" value="Genomic_DNA"/>
</dbReference>
<sequence length="1412" mass="153467">MSICFFGQRIRCVRRLASRTSQETRMQNAQYASMHAHYASIREFLGFRTRRPASGYRVFKVEDGWSELRPAVVQAVLTPEGQQSYATWISPNIDLQPDAGSDPLADTAGVKPAKRKRRPAGPGRWSSGKGCELGDLELDLILQKVPPVEQALVCRLVCRRWRAALSEPHVWAPLLTAPAPMHRLTAVHMLRTLDGGRGASHILEVMHLLRDSNRLCAKRSARAVGELRAHVNAELPRAAELAAGITEFVSSTCLRRLAQEAFTGTGTRRTKPLKEREQCTLHGIMQTLIQLGELMVPHFGEVISWLFFLREVSADFMATLVRERGRDTYGVFLRIPDAFRQFAGDALAILQLSAGRLGPHLPVLLDLLSVKPTHEHNQDGGPAWRSFGYPPLADGVLELVVCLASIDDHASVIASRLSSEDPYQKCAALEALRLSGGLLPHSARVAALLEDSNEDVQLYAAAATRSLGPAATVHSDVISRHLASVVQLEEQALEELAEGREAFVWQCRWLKQSPRVPLLHSLASLGPAGAPHLPLLARQLAAIPGFLLTRLACEFDSQHRDIRSVAGLADGAPWGHWRHREVRAMTVRCLKSREQVFRQSPWSDVQQAVCGLREHVAEDQVALVAEWLQHPEEGMRYAGAHTLRILGAPLAVPHAEALLTLMKDPHRDVRDAARGALAALHLGPEFPRAHKLAAALAELLSESALACAVASVDRPYHQQDRLSETAAACVTFLGALGVHAAAHVGSLIRLLAFAKRTLLTMEDAKDDSVLLKPGGDIHTMMQREEIAELLKAVFAVLQTLDAAITPYLPDLMGLLTAKPISPRHQPRSRVLGHSLLEGGLLALMEAMALPKAQLEGVARQLWTPRAPDTLCAVLEMLGRLQALSPHSARVAELLQDESEDVQWYSARALWRLGGAAAPHTDAMAKHLAAVVLRKGRIVETPSQGDSSGGHSADWLLQALAALPQCAAGHLQVIAQQLAYLQGSATAEQHVQAALQQLQGHATEADVSALAGWLSSSSSNFRYAGASALIALGRTHMAPHAVQIMRLQGDSDAYVQGIAFKAGDMVANDVVNGQLKGYQNLGDLSEVLVDHLVGRLRYTGALQSDSKGVMEEALGVLGPLVSQRAVATLFELVQGSIPCHRSAALEAIQKLGANAVLGSPQSGDAGWGAQASSSTKAAAITKLLQSIENSRPSEAQHITLHWLMLGGNPSQTLHEQACWFQAERDRRRDAQRAFMAVAPFLGVDSLCELRQQVQSQKLHAALDLLQARVGSEFCNPVLDAATVRLGLPTGTCESIWSKLEAAASTALRALRKALFPTDAPLPCPLCPRERGLLRTCEMVQGQGSATSADADAPPVYSNHQFEEHLEAVHGQRLPIKCPYCVKGRKRFKGLLDLKRHCKALKHEGTPFEWDGKF</sequence>
<gene>
    <name evidence="3" type="ORF">CYMTET_55005</name>
</gene>
<evidence type="ECO:0000259" key="2">
    <source>
        <dbReference type="Pfam" id="PF00646"/>
    </source>
</evidence>
<feature type="domain" description="F-box" evidence="2">
    <location>
        <begin position="138"/>
        <end position="171"/>
    </location>
</feature>
<dbReference type="InterPro" id="IPR036047">
    <property type="entry name" value="F-box-like_dom_sf"/>
</dbReference>
<evidence type="ECO:0000313" key="4">
    <source>
        <dbReference type="Proteomes" id="UP001190700"/>
    </source>
</evidence>
<comment type="caution">
    <text evidence="3">The sequence shown here is derived from an EMBL/GenBank/DDBJ whole genome shotgun (WGS) entry which is preliminary data.</text>
</comment>
<dbReference type="InterPro" id="IPR016024">
    <property type="entry name" value="ARM-type_fold"/>
</dbReference>
<evidence type="ECO:0000313" key="3">
    <source>
        <dbReference type="EMBL" id="KAK3234750.1"/>
    </source>
</evidence>
<keyword evidence="4" id="KW-1185">Reference proteome</keyword>
<dbReference type="Proteomes" id="UP001190700">
    <property type="component" value="Unassembled WGS sequence"/>
</dbReference>
<name>A0AAE0BEW5_9CHLO</name>
<protein>
    <recommendedName>
        <fullName evidence="2">F-box domain-containing protein</fullName>
    </recommendedName>
</protein>
<dbReference type="SUPFAM" id="SSF81383">
    <property type="entry name" value="F-box domain"/>
    <property type="match status" value="1"/>
</dbReference>
<reference evidence="3 4" key="1">
    <citation type="journal article" date="2015" name="Genome Biol. Evol.">
        <title>Comparative Genomics of a Bacterivorous Green Alga Reveals Evolutionary Causalities and Consequences of Phago-Mixotrophic Mode of Nutrition.</title>
        <authorList>
            <person name="Burns J.A."/>
            <person name="Paasch A."/>
            <person name="Narechania A."/>
            <person name="Kim E."/>
        </authorList>
    </citation>
    <scope>NUCLEOTIDE SEQUENCE [LARGE SCALE GENOMIC DNA]</scope>
    <source>
        <strain evidence="3 4">PLY_AMNH</strain>
    </source>
</reference>
<organism evidence="3 4">
    <name type="scientific">Cymbomonas tetramitiformis</name>
    <dbReference type="NCBI Taxonomy" id="36881"/>
    <lineage>
        <taxon>Eukaryota</taxon>
        <taxon>Viridiplantae</taxon>
        <taxon>Chlorophyta</taxon>
        <taxon>Pyramimonadophyceae</taxon>
        <taxon>Pyramimonadales</taxon>
        <taxon>Pyramimonadaceae</taxon>
        <taxon>Cymbomonas</taxon>
    </lineage>
</organism>
<proteinExistence type="predicted"/>
<dbReference type="Gene3D" id="1.25.10.10">
    <property type="entry name" value="Leucine-rich Repeat Variant"/>
    <property type="match status" value="2"/>
</dbReference>
<evidence type="ECO:0000256" key="1">
    <source>
        <dbReference type="SAM" id="MobiDB-lite"/>
    </source>
</evidence>
<dbReference type="InterPro" id="IPR011989">
    <property type="entry name" value="ARM-like"/>
</dbReference>
<dbReference type="InterPro" id="IPR001810">
    <property type="entry name" value="F-box_dom"/>
</dbReference>
<dbReference type="SUPFAM" id="SSF48371">
    <property type="entry name" value="ARM repeat"/>
    <property type="match status" value="1"/>
</dbReference>